<feature type="region of interest" description="Disordered" evidence="1">
    <location>
        <begin position="1"/>
        <end position="92"/>
    </location>
</feature>
<gene>
    <name evidence="3" type="ORF">IMSHALPRED_000628</name>
</gene>
<evidence type="ECO:0000313" key="3">
    <source>
        <dbReference type="EMBL" id="CAF9938021.1"/>
    </source>
</evidence>
<dbReference type="Proteomes" id="UP000664534">
    <property type="component" value="Unassembled WGS sequence"/>
</dbReference>
<proteinExistence type="predicted"/>
<feature type="compositionally biased region" description="Polar residues" evidence="1">
    <location>
        <begin position="489"/>
        <end position="502"/>
    </location>
</feature>
<keyword evidence="2" id="KW-0472">Membrane</keyword>
<evidence type="ECO:0000313" key="4">
    <source>
        <dbReference type="Proteomes" id="UP000664534"/>
    </source>
</evidence>
<keyword evidence="2" id="KW-0812">Transmembrane</keyword>
<dbReference type="PANTHER" id="PTHR42069">
    <property type="entry name" value="HYPHAL ANASTAMOSIS-8 PROTEIN"/>
    <property type="match status" value="1"/>
</dbReference>
<feature type="transmembrane region" description="Helical" evidence="2">
    <location>
        <begin position="264"/>
        <end position="288"/>
    </location>
</feature>
<name>A0A8H3G4G5_9LECA</name>
<reference evidence="3" key="1">
    <citation type="submission" date="2021-03" db="EMBL/GenBank/DDBJ databases">
        <authorList>
            <person name="Tagirdzhanova G."/>
        </authorList>
    </citation>
    <scope>NUCLEOTIDE SEQUENCE</scope>
</reference>
<keyword evidence="4" id="KW-1185">Reference proteome</keyword>
<feature type="transmembrane region" description="Helical" evidence="2">
    <location>
        <begin position="329"/>
        <end position="355"/>
    </location>
</feature>
<dbReference type="OrthoDB" id="5420724at2759"/>
<feature type="compositionally biased region" description="Polar residues" evidence="1">
    <location>
        <begin position="1"/>
        <end position="10"/>
    </location>
</feature>
<feature type="compositionally biased region" description="Low complexity" evidence="1">
    <location>
        <begin position="35"/>
        <end position="55"/>
    </location>
</feature>
<dbReference type="AlphaFoldDB" id="A0A8H3G4G5"/>
<feature type="transmembrane region" description="Helical" evidence="2">
    <location>
        <begin position="186"/>
        <end position="208"/>
    </location>
</feature>
<keyword evidence="2" id="KW-1133">Transmembrane helix</keyword>
<evidence type="ECO:0000256" key="1">
    <source>
        <dbReference type="SAM" id="MobiDB-lite"/>
    </source>
</evidence>
<organism evidence="3 4">
    <name type="scientific">Imshaugia aleurites</name>
    <dbReference type="NCBI Taxonomy" id="172621"/>
    <lineage>
        <taxon>Eukaryota</taxon>
        <taxon>Fungi</taxon>
        <taxon>Dikarya</taxon>
        <taxon>Ascomycota</taxon>
        <taxon>Pezizomycotina</taxon>
        <taxon>Lecanoromycetes</taxon>
        <taxon>OSLEUM clade</taxon>
        <taxon>Lecanoromycetidae</taxon>
        <taxon>Lecanorales</taxon>
        <taxon>Lecanorineae</taxon>
        <taxon>Parmeliaceae</taxon>
        <taxon>Imshaugia</taxon>
    </lineage>
</organism>
<accession>A0A8H3G4G5</accession>
<feature type="region of interest" description="Disordered" evidence="1">
    <location>
        <begin position="474"/>
        <end position="530"/>
    </location>
</feature>
<dbReference type="EMBL" id="CAJPDT010000104">
    <property type="protein sequence ID" value="CAF9938021.1"/>
    <property type="molecule type" value="Genomic_DNA"/>
</dbReference>
<dbReference type="PANTHER" id="PTHR42069:SF1">
    <property type="entry name" value="MARVEL DOMAIN-CONTAINING PROTEIN"/>
    <property type="match status" value="1"/>
</dbReference>
<evidence type="ECO:0000256" key="2">
    <source>
        <dbReference type="SAM" id="Phobius"/>
    </source>
</evidence>
<feature type="transmembrane region" description="Helical" evidence="2">
    <location>
        <begin position="228"/>
        <end position="252"/>
    </location>
</feature>
<protein>
    <submittedName>
        <fullName evidence="3">Uncharacterized protein</fullName>
    </submittedName>
</protein>
<comment type="caution">
    <text evidence="3">The sequence shown here is derived from an EMBL/GenBank/DDBJ whole genome shotgun (WGS) entry which is preliminary data.</text>
</comment>
<sequence length="530" mass="58773">MSNVPQQTYDPVSPIEPESKRPLPQRTLTDDKIKSSQVTVRPRTSSSSSGLSVRTPRAARFAEATSVNSPIDPSTAGRSPFANPPLTTRHLMPQLQPSDVGFGYMADNQASKHSSYAGVEVPLTPNSPLKSALKPPGTPGRLANPLSPTFQEEQILEKREDHTEKENAKDLKIKTRVRMAKMCLRMTNFSCSLIVLSMLSTTFTIFNTTKSLPMRSNLPAWAPNQKTWPQITLLCISCVSLAFSLGIFYAYWRGGHKRAQKAAIYYTVFSIAFFTFSIVMWAIGAAILNQSKKNGGGKDMWGWSCKSGKRQDVFQQDVDYALICRLQNWSLLCAFIEIIVEVLTISIYAIVFYRFHSKRRLAKSMDLRDKARSDLYLAQLRTQSAPNTPGFQKTPMTSTFPAHIHDDPIDAAENGEYYNESTQFASKHQSFSQPKPFNLQPPPIKVHSATPALSQDGFDPAPQVQEHVPAAPGEQTYDAVPIPGAYASPVQSPGYQPQSMNLGSEPGQAYTTEGRVESPPTSPRLQHRQL</sequence>